<gene>
    <name evidence="2" type="ORF">GZ085_09575</name>
</gene>
<keyword evidence="1" id="KW-0812">Transmembrane</keyword>
<proteinExistence type="predicted"/>
<dbReference type="EMBL" id="JAAFGW010000138">
    <property type="protein sequence ID" value="NDP48618.1"/>
    <property type="molecule type" value="Genomic_DNA"/>
</dbReference>
<evidence type="ECO:0000313" key="2">
    <source>
        <dbReference type="EMBL" id="NDP48618.1"/>
    </source>
</evidence>
<keyword evidence="1" id="KW-0472">Membrane</keyword>
<accession>A0A7C9JXR3</accession>
<evidence type="ECO:0008006" key="4">
    <source>
        <dbReference type="Google" id="ProtNLM"/>
    </source>
</evidence>
<comment type="caution">
    <text evidence="2">The sequence shown here is derived from an EMBL/GenBank/DDBJ whole genome shotgun (WGS) entry which is preliminary data.</text>
</comment>
<protein>
    <recommendedName>
        <fullName evidence="4">DUF4870 domain-containing protein</fullName>
    </recommendedName>
</protein>
<reference evidence="2 3" key="1">
    <citation type="submission" date="2019-09" db="EMBL/GenBank/DDBJ databases">
        <title>H2 Metabolism Revealed by Metagenomic Analysis in Subglacial Sediment of East Antarctica.</title>
        <authorList>
            <person name="Yang Z."/>
            <person name="Zhang Y."/>
            <person name="Lv Y."/>
            <person name="Yan W."/>
            <person name="Xiao X."/>
            <person name="Sun B."/>
            <person name="Ma H."/>
        </authorList>
    </citation>
    <scope>NUCLEOTIDE SEQUENCE [LARGE SCALE GENOMIC DNA]</scope>
    <source>
        <strain evidence="2">Bin2_2</strain>
    </source>
</reference>
<feature type="transmembrane region" description="Helical" evidence="1">
    <location>
        <begin position="83"/>
        <end position="107"/>
    </location>
</feature>
<feature type="transmembrane region" description="Helical" evidence="1">
    <location>
        <begin position="58"/>
        <end position="77"/>
    </location>
</feature>
<evidence type="ECO:0000256" key="1">
    <source>
        <dbReference type="SAM" id="Phobius"/>
    </source>
</evidence>
<sequence>MNPLPEQRTHAVQAEALYLLNLLIAPGVAFLVLLWLAYQQRASTNSLTRCHLRQTVSAAIKGGLLLTIVPALIALMGDLDQPATWTVLVLYVLCGHATLVLLGVLGLSRAIASQTFVYPLIGSRKW</sequence>
<name>A0A7C9JXR3_9PROT</name>
<organism evidence="2 3">
    <name type="scientific">Sulfuriferula multivorans</name>
    <dbReference type="NCBI Taxonomy" id="1559896"/>
    <lineage>
        <taxon>Bacteria</taxon>
        <taxon>Pseudomonadati</taxon>
        <taxon>Pseudomonadota</taxon>
        <taxon>Betaproteobacteria</taxon>
        <taxon>Nitrosomonadales</taxon>
        <taxon>Sulfuricellaceae</taxon>
        <taxon>Sulfuriferula</taxon>
    </lineage>
</organism>
<dbReference type="Proteomes" id="UP000483432">
    <property type="component" value="Unassembled WGS sequence"/>
</dbReference>
<keyword evidence="1" id="KW-1133">Transmembrane helix</keyword>
<evidence type="ECO:0000313" key="3">
    <source>
        <dbReference type="Proteomes" id="UP000483432"/>
    </source>
</evidence>
<dbReference type="AlphaFoldDB" id="A0A7C9JXR3"/>
<feature type="transmembrane region" description="Helical" evidence="1">
    <location>
        <begin position="16"/>
        <end position="38"/>
    </location>
</feature>